<dbReference type="CDD" id="cd00093">
    <property type="entry name" value="HTH_XRE"/>
    <property type="match status" value="1"/>
</dbReference>
<dbReference type="Pfam" id="PF13443">
    <property type="entry name" value="HTH_26"/>
    <property type="match status" value="1"/>
</dbReference>
<dbReference type="EMBL" id="CP003137">
    <property type="protein sequence ID" value="AEV94885.1"/>
    <property type="molecule type" value="Genomic_DNA"/>
</dbReference>
<dbReference type="InterPro" id="IPR001387">
    <property type="entry name" value="Cro/C1-type_HTH"/>
</dbReference>
<dbReference type="PATRIC" id="fig|701521.8.peg.562"/>
<evidence type="ECO:0000313" key="2">
    <source>
        <dbReference type="EMBL" id="AEV94885.1"/>
    </source>
</evidence>
<evidence type="ECO:0000259" key="1">
    <source>
        <dbReference type="PROSITE" id="PS50943"/>
    </source>
</evidence>
<accession>G8PC66</accession>
<reference evidence="2 3" key="1">
    <citation type="journal article" date="2012" name="J. Bacteriol.">
        <title>Complete Genome Sequence of the Beer Spoilage Organism Pediococcus claussenii ATCC BAA-344T.</title>
        <authorList>
            <person name="Pittet V."/>
            <person name="Abegunde T."/>
            <person name="Marfleet T."/>
            <person name="Haakensen M."/>
            <person name="Morrow K."/>
            <person name="Jayaprakash T."/>
            <person name="Schroeder K."/>
            <person name="Trost B."/>
            <person name="Byrns S."/>
            <person name="Bergsveinson J."/>
            <person name="Kusalik A."/>
            <person name="Ziola B."/>
        </authorList>
    </citation>
    <scope>NUCLEOTIDE SEQUENCE [LARGE SCALE GENOMIC DNA]</scope>
    <source>
        <strain evidence="2 3">ATCC BAA-344</strain>
    </source>
</reference>
<dbReference type="Gene3D" id="1.10.260.40">
    <property type="entry name" value="lambda repressor-like DNA-binding domains"/>
    <property type="match status" value="1"/>
</dbReference>
<dbReference type="STRING" id="701521.PECL_586"/>
<protein>
    <submittedName>
        <fullName evidence="2">Helix-turn-helix family protein</fullName>
    </submittedName>
</protein>
<dbReference type="InterPro" id="IPR010982">
    <property type="entry name" value="Lambda_DNA-bd_dom_sf"/>
</dbReference>
<dbReference type="GO" id="GO:0003677">
    <property type="term" value="F:DNA binding"/>
    <property type="evidence" value="ECO:0007669"/>
    <property type="project" value="InterPro"/>
</dbReference>
<keyword evidence="3" id="KW-1185">Reference proteome</keyword>
<dbReference type="Proteomes" id="UP000005444">
    <property type="component" value="Chromosome"/>
</dbReference>
<gene>
    <name evidence="2" type="ordered locus">PECL_586</name>
</gene>
<organism evidence="2 3">
    <name type="scientific">Pediococcus claussenii (strain ATCC BAA-344 / DSM 14800 / JCM 18046 / KCTC 3811 / LMG 21948 / P06)</name>
    <dbReference type="NCBI Taxonomy" id="701521"/>
    <lineage>
        <taxon>Bacteria</taxon>
        <taxon>Bacillati</taxon>
        <taxon>Bacillota</taxon>
        <taxon>Bacilli</taxon>
        <taxon>Lactobacillales</taxon>
        <taxon>Lactobacillaceae</taxon>
        <taxon>Pediococcus</taxon>
    </lineage>
</organism>
<dbReference type="SMART" id="SM00530">
    <property type="entry name" value="HTH_XRE"/>
    <property type="match status" value="1"/>
</dbReference>
<dbReference type="PROSITE" id="PS50943">
    <property type="entry name" value="HTH_CROC1"/>
    <property type="match status" value="1"/>
</dbReference>
<dbReference type="HOGENOM" id="CLU_1022512_0_0_9"/>
<dbReference type="RefSeq" id="WP_014215082.1">
    <property type="nucleotide sequence ID" value="NC_016605.1"/>
</dbReference>
<evidence type="ECO:0000313" key="3">
    <source>
        <dbReference type="Proteomes" id="UP000005444"/>
    </source>
</evidence>
<sequence>MLQLKLKELMHSKKLSINKLSTETGISRPTLTSMVNGESKGIQFDTLEKLMNYFNVSLGDLLTEQQDTTTFSFRYMYPFDNVYVENEENVPFEANISHTAKDSKHNKVAPPQVPDEVAIFVGRLKTGNLEPFDFQFGLMPLDPKPKDVKSISFNISLILFTFYKKDENEDMSPIIDFVEKLNTKNLKKMLSLIITNWWNVFIGDSNLAKLFLNKFIIISLRTVGKKGEFMRAVVKIDGESSMPKFEFDIPNRDRSKYKKFNQNISFEFVKLN</sequence>
<dbReference type="KEGG" id="pce:PECL_586"/>
<dbReference type="AlphaFoldDB" id="G8PC66"/>
<name>G8PC66_PEDCP</name>
<dbReference type="eggNOG" id="COG3655">
    <property type="taxonomic scope" value="Bacteria"/>
</dbReference>
<proteinExistence type="predicted"/>
<dbReference type="SUPFAM" id="SSF47413">
    <property type="entry name" value="lambda repressor-like DNA-binding domains"/>
    <property type="match status" value="1"/>
</dbReference>
<feature type="domain" description="HTH cro/C1-type" evidence="1">
    <location>
        <begin position="6"/>
        <end position="61"/>
    </location>
</feature>